<name>A0ABM8W2X1_GIGMA</name>
<dbReference type="EMBL" id="CAJVQB010000872">
    <property type="protein sequence ID" value="CAG8511104.1"/>
    <property type="molecule type" value="Genomic_DNA"/>
</dbReference>
<gene>
    <name evidence="1" type="ORF">GMARGA_LOCUS2686</name>
</gene>
<reference evidence="1 2" key="1">
    <citation type="submission" date="2021-06" db="EMBL/GenBank/DDBJ databases">
        <authorList>
            <person name="Kallberg Y."/>
            <person name="Tangrot J."/>
            <person name="Rosling A."/>
        </authorList>
    </citation>
    <scope>NUCLEOTIDE SEQUENCE [LARGE SCALE GENOMIC DNA]</scope>
    <source>
        <strain evidence="1 2">120-4 pot B 10/14</strain>
    </source>
</reference>
<evidence type="ECO:0000313" key="2">
    <source>
        <dbReference type="Proteomes" id="UP000789901"/>
    </source>
</evidence>
<comment type="caution">
    <text evidence="1">The sequence shown here is derived from an EMBL/GenBank/DDBJ whole genome shotgun (WGS) entry which is preliminary data.</text>
</comment>
<proteinExistence type="predicted"/>
<organism evidence="1 2">
    <name type="scientific">Gigaspora margarita</name>
    <dbReference type="NCBI Taxonomy" id="4874"/>
    <lineage>
        <taxon>Eukaryota</taxon>
        <taxon>Fungi</taxon>
        <taxon>Fungi incertae sedis</taxon>
        <taxon>Mucoromycota</taxon>
        <taxon>Glomeromycotina</taxon>
        <taxon>Glomeromycetes</taxon>
        <taxon>Diversisporales</taxon>
        <taxon>Gigasporaceae</taxon>
        <taxon>Gigaspora</taxon>
    </lineage>
</organism>
<protein>
    <submittedName>
        <fullName evidence="1">24999_t:CDS:1</fullName>
    </submittedName>
</protein>
<accession>A0ABM8W2X1</accession>
<evidence type="ECO:0000313" key="1">
    <source>
        <dbReference type="EMBL" id="CAG8511104.1"/>
    </source>
</evidence>
<sequence length="129" mass="14025">MSQTRGQQDLPLRVHLSFPNTRTRTFHIAQVQQITKYLASKTFVLPGPCVKASGVRLSCLVSPGVGIGFFETEVSPGVETIGISQTHDFASNTITSESTLRLPLLVITEPPYITICSSSAEKKGSEPEY</sequence>
<keyword evidence="2" id="KW-1185">Reference proteome</keyword>
<dbReference type="Proteomes" id="UP000789901">
    <property type="component" value="Unassembled WGS sequence"/>
</dbReference>